<dbReference type="Proteomes" id="UP000250369">
    <property type="component" value="Unassembled WGS sequence"/>
</dbReference>
<evidence type="ECO:0000259" key="3">
    <source>
        <dbReference type="PROSITE" id="PS50977"/>
    </source>
</evidence>
<dbReference type="RefSeq" id="WP_113029087.1">
    <property type="nucleotide sequence ID" value="NZ_QMFB01000001.1"/>
</dbReference>
<sequence>MPPKAEITKETVLEAAFELVRAEGLEALTARNIAQKLKCSTQPIYSVYGNMEAVNDDVYSKVIDFTLASIKQYENPKNEPALNLAIGCLIFAKNEKQLFKTVYLTDHSRHYLKKDKGKLKAELYAAFLRLDNRLGTIDEIKREKLFIKLSIFMIGIGAMINTHSLELDIQEAEEMIVEMYEAFMLNEGLAN</sequence>
<dbReference type="PROSITE" id="PS50977">
    <property type="entry name" value="HTH_TETR_2"/>
    <property type="match status" value="1"/>
</dbReference>
<keyword evidence="5" id="KW-1185">Reference proteome</keyword>
<reference evidence="4 5" key="1">
    <citation type="journal article" date="2009" name="Int. J. Syst. Evol. Microbiol.">
        <title>Paenibacillus contaminans sp. nov., isolated from a contaminated laboratory plate.</title>
        <authorList>
            <person name="Chou J.H."/>
            <person name="Lee J.H."/>
            <person name="Lin M.C."/>
            <person name="Chang P.S."/>
            <person name="Arun A.B."/>
            <person name="Young C.C."/>
            <person name="Chen W.M."/>
        </authorList>
    </citation>
    <scope>NUCLEOTIDE SEQUENCE [LARGE SCALE GENOMIC DNA]</scope>
    <source>
        <strain evidence="4 5">CKOBP-6</strain>
    </source>
</reference>
<evidence type="ECO:0000313" key="4">
    <source>
        <dbReference type="EMBL" id="RAV22978.1"/>
    </source>
</evidence>
<feature type="DNA-binding region" description="H-T-H motif" evidence="2">
    <location>
        <begin position="29"/>
        <end position="48"/>
    </location>
</feature>
<proteinExistence type="predicted"/>
<protein>
    <submittedName>
        <fullName evidence="4">TetR/AcrR family transcriptional regulator</fullName>
    </submittedName>
</protein>
<evidence type="ECO:0000256" key="2">
    <source>
        <dbReference type="PROSITE-ProRule" id="PRU00335"/>
    </source>
</evidence>
<dbReference type="InterPro" id="IPR009057">
    <property type="entry name" value="Homeodomain-like_sf"/>
</dbReference>
<dbReference type="OrthoDB" id="66596at2"/>
<name>A0A329MUF7_9BACL</name>
<accession>A0A329MUF7</accession>
<comment type="caution">
    <text evidence="4">The sequence shown here is derived from an EMBL/GenBank/DDBJ whole genome shotgun (WGS) entry which is preliminary data.</text>
</comment>
<dbReference type="Gene3D" id="1.10.357.10">
    <property type="entry name" value="Tetracycline Repressor, domain 2"/>
    <property type="match status" value="1"/>
</dbReference>
<feature type="domain" description="HTH tetR-type" evidence="3">
    <location>
        <begin position="6"/>
        <end position="66"/>
    </location>
</feature>
<organism evidence="4 5">
    <name type="scientific">Paenibacillus contaminans</name>
    <dbReference type="NCBI Taxonomy" id="450362"/>
    <lineage>
        <taxon>Bacteria</taxon>
        <taxon>Bacillati</taxon>
        <taxon>Bacillota</taxon>
        <taxon>Bacilli</taxon>
        <taxon>Bacillales</taxon>
        <taxon>Paenibacillaceae</taxon>
        <taxon>Paenibacillus</taxon>
    </lineage>
</organism>
<evidence type="ECO:0000313" key="5">
    <source>
        <dbReference type="Proteomes" id="UP000250369"/>
    </source>
</evidence>
<keyword evidence="1 2" id="KW-0238">DNA-binding</keyword>
<dbReference type="AlphaFoldDB" id="A0A329MUF7"/>
<dbReference type="GO" id="GO:0003677">
    <property type="term" value="F:DNA binding"/>
    <property type="evidence" value="ECO:0007669"/>
    <property type="project" value="UniProtKB-UniRule"/>
</dbReference>
<gene>
    <name evidence="4" type="ORF">DQG23_01875</name>
</gene>
<dbReference type="SUPFAM" id="SSF46689">
    <property type="entry name" value="Homeodomain-like"/>
    <property type="match status" value="1"/>
</dbReference>
<evidence type="ECO:0000256" key="1">
    <source>
        <dbReference type="ARBA" id="ARBA00023125"/>
    </source>
</evidence>
<dbReference type="InterPro" id="IPR001647">
    <property type="entry name" value="HTH_TetR"/>
</dbReference>
<dbReference type="EMBL" id="QMFB01000001">
    <property type="protein sequence ID" value="RAV22978.1"/>
    <property type="molecule type" value="Genomic_DNA"/>
</dbReference>